<feature type="compositionally biased region" description="Low complexity" evidence="10">
    <location>
        <begin position="635"/>
        <end position="645"/>
    </location>
</feature>
<dbReference type="Gene3D" id="3.40.30.10">
    <property type="entry name" value="Glutaredoxin"/>
    <property type="match status" value="1"/>
</dbReference>
<dbReference type="Pfam" id="PF00578">
    <property type="entry name" value="AhpC-TSA"/>
    <property type="match status" value="1"/>
</dbReference>
<dbReference type="GO" id="GO:0005737">
    <property type="term" value="C:cytoplasm"/>
    <property type="evidence" value="ECO:0007669"/>
    <property type="project" value="TreeGrafter"/>
</dbReference>
<feature type="region of interest" description="Disordered" evidence="10">
    <location>
        <begin position="317"/>
        <end position="412"/>
    </location>
</feature>
<evidence type="ECO:0000313" key="13">
    <source>
        <dbReference type="Proteomes" id="UP000324022"/>
    </source>
</evidence>
<dbReference type="PROSITE" id="PS51352">
    <property type="entry name" value="THIOREDOXIN_2"/>
    <property type="match status" value="1"/>
</dbReference>
<evidence type="ECO:0000256" key="9">
    <source>
        <dbReference type="ARBA" id="ARBA00049091"/>
    </source>
</evidence>
<name>A0A5C3EAI3_9BASI</name>
<proteinExistence type="inferred from homology"/>
<dbReference type="PANTHER" id="PTHR42801:SF4">
    <property type="entry name" value="AHPC_TSA FAMILY PROTEIN"/>
    <property type="match status" value="1"/>
</dbReference>
<gene>
    <name evidence="12" type="ORF">UTRI_03979_B</name>
</gene>
<keyword evidence="13" id="KW-1185">Reference proteome</keyword>
<dbReference type="Proteomes" id="UP000324022">
    <property type="component" value="Unassembled WGS sequence"/>
</dbReference>
<dbReference type="SUPFAM" id="SSF52833">
    <property type="entry name" value="Thioredoxin-like"/>
    <property type="match status" value="1"/>
</dbReference>
<dbReference type="PANTHER" id="PTHR42801">
    <property type="entry name" value="THIOREDOXIN-DEPENDENT PEROXIDE REDUCTASE"/>
    <property type="match status" value="1"/>
</dbReference>
<keyword evidence="5" id="KW-1015">Disulfide bond</keyword>
<feature type="compositionally biased region" description="Low complexity" evidence="10">
    <location>
        <begin position="238"/>
        <end position="256"/>
    </location>
</feature>
<feature type="compositionally biased region" description="Polar residues" evidence="10">
    <location>
        <begin position="677"/>
        <end position="690"/>
    </location>
</feature>
<comment type="catalytic activity">
    <reaction evidence="9">
        <text>a hydroperoxide + [thioredoxin]-dithiol = an alcohol + [thioredoxin]-disulfide + H2O</text>
        <dbReference type="Rhea" id="RHEA:62620"/>
        <dbReference type="Rhea" id="RHEA-COMP:10698"/>
        <dbReference type="Rhea" id="RHEA-COMP:10700"/>
        <dbReference type="ChEBI" id="CHEBI:15377"/>
        <dbReference type="ChEBI" id="CHEBI:29950"/>
        <dbReference type="ChEBI" id="CHEBI:30879"/>
        <dbReference type="ChEBI" id="CHEBI:35924"/>
        <dbReference type="ChEBI" id="CHEBI:50058"/>
        <dbReference type="EC" id="1.11.1.24"/>
    </reaction>
</comment>
<evidence type="ECO:0000256" key="7">
    <source>
        <dbReference type="ARBA" id="ARBA00032824"/>
    </source>
</evidence>
<dbReference type="EMBL" id="OOIN01000015">
    <property type="protein sequence ID" value="SPO26687.1"/>
    <property type="molecule type" value="Genomic_DNA"/>
</dbReference>
<dbReference type="OrthoDB" id="338622at2759"/>
<evidence type="ECO:0000313" key="12">
    <source>
        <dbReference type="EMBL" id="SPO26687.1"/>
    </source>
</evidence>
<evidence type="ECO:0000256" key="5">
    <source>
        <dbReference type="ARBA" id="ARBA00023157"/>
    </source>
</evidence>
<protein>
    <recommendedName>
        <fullName evidence="1">thioredoxin-dependent peroxiredoxin</fullName>
        <ecNumber evidence="1">1.11.1.24</ecNumber>
    </recommendedName>
    <alternativeName>
        <fullName evidence="7">Thioredoxin peroxidase</fullName>
    </alternativeName>
</protein>
<dbReference type="GO" id="GO:0045454">
    <property type="term" value="P:cell redox homeostasis"/>
    <property type="evidence" value="ECO:0007669"/>
    <property type="project" value="TreeGrafter"/>
</dbReference>
<keyword evidence="4" id="KW-0560">Oxidoreductase</keyword>
<reference evidence="12 13" key="1">
    <citation type="submission" date="2018-03" db="EMBL/GenBank/DDBJ databases">
        <authorList>
            <person name="Guldener U."/>
        </authorList>
    </citation>
    <scope>NUCLEOTIDE SEQUENCE [LARGE SCALE GENOMIC DNA]</scope>
    <source>
        <strain evidence="12 13">NBRC100155</strain>
    </source>
</reference>
<accession>A0A5C3EAI3</accession>
<evidence type="ECO:0000259" key="11">
    <source>
        <dbReference type="PROSITE" id="PS51352"/>
    </source>
</evidence>
<dbReference type="InterPro" id="IPR000866">
    <property type="entry name" value="AhpC/TSA"/>
</dbReference>
<dbReference type="GO" id="GO:0008379">
    <property type="term" value="F:thioredoxin peroxidase activity"/>
    <property type="evidence" value="ECO:0007669"/>
    <property type="project" value="TreeGrafter"/>
</dbReference>
<feature type="compositionally biased region" description="Low complexity" evidence="10">
    <location>
        <begin position="589"/>
        <end position="602"/>
    </location>
</feature>
<dbReference type="InterPro" id="IPR036249">
    <property type="entry name" value="Thioredoxin-like_sf"/>
</dbReference>
<evidence type="ECO:0000256" key="10">
    <source>
        <dbReference type="SAM" id="MobiDB-lite"/>
    </source>
</evidence>
<dbReference type="CDD" id="cd03017">
    <property type="entry name" value="PRX_BCP"/>
    <property type="match status" value="1"/>
</dbReference>
<organism evidence="12 13">
    <name type="scientific">Ustilago trichophora</name>
    <dbReference type="NCBI Taxonomy" id="86804"/>
    <lineage>
        <taxon>Eukaryota</taxon>
        <taxon>Fungi</taxon>
        <taxon>Dikarya</taxon>
        <taxon>Basidiomycota</taxon>
        <taxon>Ustilaginomycotina</taxon>
        <taxon>Ustilaginomycetes</taxon>
        <taxon>Ustilaginales</taxon>
        <taxon>Ustilaginaceae</taxon>
        <taxon>Ustilago</taxon>
    </lineage>
</organism>
<keyword evidence="2" id="KW-0575">Peroxidase</keyword>
<feature type="compositionally biased region" description="Pro residues" evidence="10">
    <location>
        <begin position="646"/>
        <end position="666"/>
    </location>
</feature>
<evidence type="ECO:0000256" key="4">
    <source>
        <dbReference type="ARBA" id="ARBA00023002"/>
    </source>
</evidence>
<comment type="similarity">
    <text evidence="8">Belongs to the peroxiredoxin family. BCP/PrxQ subfamily.</text>
</comment>
<feature type="region of interest" description="Disordered" evidence="10">
    <location>
        <begin position="520"/>
        <end position="570"/>
    </location>
</feature>
<feature type="domain" description="Thioredoxin" evidence="11">
    <location>
        <begin position="36"/>
        <end position="193"/>
    </location>
</feature>
<evidence type="ECO:0000256" key="1">
    <source>
        <dbReference type="ARBA" id="ARBA00013017"/>
    </source>
</evidence>
<evidence type="ECO:0000256" key="8">
    <source>
        <dbReference type="ARBA" id="ARBA00038489"/>
    </source>
</evidence>
<dbReference type="AlphaFoldDB" id="A0A5C3EAI3"/>
<dbReference type="EC" id="1.11.1.24" evidence="1"/>
<dbReference type="InterPro" id="IPR050924">
    <property type="entry name" value="Peroxiredoxin_BCP/PrxQ"/>
</dbReference>
<feature type="compositionally biased region" description="Low complexity" evidence="10">
    <location>
        <begin position="544"/>
        <end position="556"/>
    </location>
</feature>
<evidence type="ECO:0000256" key="6">
    <source>
        <dbReference type="ARBA" id="ARBA00023284"/>
    </source>
</evidence>
<dbReference type="InterPro" id="IPR013766">
    <property type="entry name" value="Thioredoxin_domain"/>
</dbReference>
<evidence type="ECO:0000256" key="2">
    <source>
        <dbReference type="ARBA" id="ARBA00022559"/>
    </source>
</evidence>
<keyword evidence="3" id="KW-0049">Antioxidant</keyword>
<feature type="region of interest" description="Disordered" evidence="10">
    <location>
        <begin position="231"/>
        <end position="265"/>
    </location>
</feature>
<feature type="compositionally biased region" description="Basic and acidic residues" evidence="10">
    <location>
        <begin position="337"/>
        <end position="353"/>
    </location>
</feature>
<evidence type="ECO:0000256" key="3">
    <source>
        <dbReference type="ARBA" id="ARBA00022862"/>
    </source>
</evidence>
<feature type="compositionally biased region" description="Polar residues" evidence="10">
    <location>
        <begin position="382"/>
        <end position="405"/>
    </location>
</feature>
<feature type="region of interest" description="Disordered" evidence="10">
    <location>
        <begin position="583"/>
        <end position="690"/>
    </location>
</feature>
<sequence>MPHLPRVPAFPIAGERSILTAAGAALKIPAKEKNSPLIGHPAPEIIAKDHLGRDVSLHATIELGRPIVLYFFPLAGSPHCTKESCSFRDAVGASPIFNDLNALVIGISQDPPSRSKRFVDEHHLGFRILHDSNRQIMDAWGVGRGLLGLIDGRCTFIIDHEGVVRAMLDGVWDYQGHRNFAEKWLCRIEHELSGRERFYMEHDADDSVACDELTRNVKVVYGDAIPSRGIASAPRHGAAPAAAKSKKSNTNTSSKPLQDPKSTSLSIAAEANASGSVSRVKSRRNLKAWLRPNASSNGMYDEPLHVDYKFTNRSFDDVSRDRQRQSKIVDPAARAARSTDKVAARVRSLRLDEQPDGAMVNVKDFADQRSPHSRQGSGSGSGWATPSTISARSISTGETSHTSPGPGSRDSAHAATLAAAIKNGIAASSTELERSTSARRREVMANGNGVTASNSIVTSARSSSLLKKASIENASAVVAAAAADASIDSRLTLSPDAFGKAEDVGTVYANGNIARMPLLPSAKGERSVDSMATVTDRRGRDASSDSAYSTAAGASSLPVPPRPSARNVTAAGGAVAAAASARLQKQAMPSSPTTSQTVVSGTAAVGEESGEAQPNGTQPPSGPESTRKPSLTNGTTSTSKTTPTRRPLPPQPAAPHHLPPPTPPSPSITWSSRAPLRTTNGHPSPSLSTTFAHHTSYVGIDEAKAQAMERRHSNTPSLSASMMSAYDQAASEYEYSPSIADSTHTFGGVEIED</sequence>
<dbReference type="GO" id="GO:0034599">
    <property type="term" value="P:cellular response to oxidative stress"/>
    <property type="evidence" value="ECO:0007669"/>
    <property type="project" value="TreeGrafter"/>
</dbReference>
<keyword evidence="6" id="KW-0676">Redox-active center</keyword>